<reference evidence="2" key="1">
    <citation type="journal article" date="2023" name="IMA Fungus">
        <title>Comparative genomic study of the Penicillium genus elucidates a diverse pangenome and 15 lateral gene transfer events.</title>
        <authorList>
            <person name="Petersen C."/>
            <person name="Sorensen T."/>
            <person name="Nielsen M.R."/>
            <person name="Sondergaard T.E."/>
            <person name="Sorensen J.L."/>
            <person name="Fitzpatrick D.A."/>
            <person name="Frisvad J.C."/>
            <person name="Nielsen K.L."/>
        </authorList>
    </citation>
    <scope>NUCLEOTIDE SEQUENCE</scope>
    <source>
        <strain evidence="2">IBT 15450</strain>
    </source>
</reference>
<evidence type="ECO:0000313" key="2">
    <source>
        <dbReference type="EMBL" id="KAJ6029888.1"/>
    </source>
</evidence>
<evidence type="ECO:0000256" key="1">
    <source>
        <dbReference type="SAM" id="SignalP"/>
    </source>
</evidence>
<protein>
    <submittedName>
        <fullName evidence="2">Uncharacterized protein</fullName>
    </submittedName>
</protein>
<evidence type="ECO:0000313" key="3">
    <source>
        <dbReference type="Proteomes" id="UP001219568"/>
    </source>
</evidence>
<accession>A0AAD6I339</accession>
<proteinExistence type="predicted"/>
<keyword evidence="1" id="KW-0732">Signal</keyword>
<keyword evidence="3" id="KW-1185">Reference proteome</keyword>
<organism evidence="2 3">
    <name type="scientific">Penicillium canescens</name>
    <dbReference type="NCBI Taxonomy" id="5083"/>
    <lineage>
        <taxon>Eukaryota</taxon>
        <taxon>Fungi</taxon>
        <taxon>Dikarya</taxon>
        <taxon>Ascomycota</taxon>
        <taxon>Pezizomycotina</taxon>
        <taxon>Eurotiomycetes</taxon>
        <taxon>Eurotiomycetidae</taxon>
        <taxon>Eurotiales</taxon>
        <taxon>Aspergillaceae</taxon>
        <taxon>Penicillium</taxon>
    </lineage>
</organism>
<dbReference type="EMBL" id="JAQJZL010000014">
    <property type="protein sequence ID" value="KAJ6029888.1"/>
    <property type="molecule type" value="Genomic_DNA"/>
</dbReference>
<feature type="signal peptide" evidence="1">
    <location>
        <begin position="1"/>
        <end position="22"/>
    </location>
</feature>
<dbReference type="AlphaFoldDB" id="A0AAD6I339"/>
<gene>
    <name evidence="2" type="ORF">N7460_010154</name>
</gene>
<dbReference type="Proteomes" id="UP001219568">
    <property type="component" value="Unassembled WGS sequence"/>
</dbReference>
<sequence>MKSVSLATVTIAVTSLATLVSANTCTYRSCDDCGLFINSWNIDHSGGVDFSPAFCKGFWDNLRCPAPSVRTCDNAAADGHGFIQFNVGIACNAGDIESAWWRATKNEFGSISCVSESAEGQ</sequence>
<comment type="caution">
    <text evidence="2">The sequence shown here is derived from an EMBL/GenBank/DDBJ whole genome shotgun (WGS) entry which is preliminary data.</text>
</comment>
<name>A0AAD6I339_PENCN</name>
<reference evidence="2" key="2">
    <citation type="submission" date="2023-01" db="EMBL/GenBank/DDBJ databases">
        <authorList>
            <person name="Petersen C."/>
        </authorList>
    </citation>
    <scope>NUCLEOTIDE SEQUENCE</scope>
    <source>
        <strain evidence="2">IBT 15450</strain>
    </source>
</reference>
<feature type="chain" id="PRO_5042204968" evidence="1">
    <location>
        <begin position="23"/>
        <end position="121"/>
    </location>
</feature>